<dbReference type="RefSeq" id="WP_051736434.1">
    <property type="nucleotide sequence ID" value="NZ_JPFT01000001.1"/>
</dbReference>
<protein>
    <submittedName>
        <fullName evidence="3">AIPR family protein</fullName>
    </submittedName>
</protein>
<evidence type="ECO:0000259" key="2">
    <source>
        <dbReference type="Pfam" id="PF18899"/>
    </source>
</evidence>
<dbReference type="Pfam" id="PF18899">
    <property type="entry name" value="DUF5655"/>
    <property type="match status" value="1"/>
</dbReference>
<comment type="caution">
    <text evidence="3">The sequence shown here is derived from an EMBL/GenBank/DDBJ whole genome shotgun (WGS) entry which is preliminary data.</text>
</comment>
<proteinExistence type="predicted"/>
<reference evidence="3 4" key="1">
    <citation type="submission" date="2014-05" db="EMBL/GenBank/DDBJ databases">
        <authorList>
            <person name="Daugherty S.C."/>
            <person name="Tallon L.J."/>
            <person name="Sadzewicz L."/>
            <person name="Kilian M."/>
            <person name="Tettelin H."/>
        </authorList>
    </citation>
    <scope>NUCLEOTIDE SEQUENCE [LARGE SCALE GENOMIC DNA]</scope>
    <source>
        <strain evidence="3 4">SK1126</strain>
    </source>
</reference>
<feature type="domain" description="DUF5655" evidence="2">
    <location>
        <begin position="625"/>
        <end position="733"/>
    </location>
</feature>
<gene>
    <name evidence="3" type="ORF">SK1126_0045</name>
</gene>
<sequence length="737" mass="86027">MGNLGNSHGYDILYNESLVYYREDEVKKNSELNAIQKARIGFYYLVFELLFGETQRYDVNSYIIDDDFSDQVKGTTNKDLGIDAVYVDETEKTIYLLNFKFRGKFQRSSNKPKYDEVRSAETFLNNLMHKEEFEKLKSRNNVEQYRETINKIEKLNNLNDEDNYRIVLYMVTNDNSTVHNDDPGIQAFAKQFEWLEIRDYNLANIQKELEIHSPDNEAVLELDNRLVLEHNIAYTSTKSYIIELDLTHILRITSTNEDLRKAPRLEEGSDLMTMELDFDILFDNVRDYLPNSKINKKIAKTLSKESQNFFLYNNGLTITAETITAEAVKFNNSTRLTLKNYQVVNGGQTLRSIYLYKNNTKEDIDTVLKNLVNSSVLVRLLATNTDEELTSKISEYTNSQNPIKELDLRSVDRIQRVIEKRLDQENIHYQRKRGRGRTTKRDYVYSISMEKLGQILFAFEGKPESAGNSKSQIFSDSYYPILFNEEPKLLETIIEQIKIYDKVGSEYSKTSYDYYDQKAYYILYLYRCFPKKDILYCIDFLEENLKNYVTDKETTEAKKLLQAKFKHQLNESIQDSGGKISGKLVKKNNKSVREGKKAQKSFSQSKTTKKINHKKIEDKVVYTEEDHKQNKSDKSIECYTILKGKLLEQVPNIVVEPQKQYIAFKNNNSNVVDIEIQKRQLKLTINAKKGTIEDPKKVFTDVSSKGHWGNGDYQVVIKDDSNFDYILEIIKQSISLR</sequence>
<evidence type="ECO:0000259" key="1">
    <source>
        <dbReference type="Pfam" id="PF10592"/>
    </source>
</evidence>
<dbReference type="Proteomes" id="UP000028093">
    <property type="component" value="Unassembled WGS sequence"/>
</dbReference>
<dbReference type="PATRIC" id="fig|28037.99.peg.39"/>
<organism evidence="3 4">
    <name type="scientific">Streptococcus mitis</name>
    <dbReference type="NCBI Taxonomy" id="28037"/>
    <lineage>
        <taxon>Bacteria</taxon>
        <taxon>Bacillati</taxon>
        <taxon>Bacillota</taxon>
        <taxon>Bacilli</taxon>
        <taxon>Lactobacillales</taxon>
        <taxon>Streptococcaceae</taxon>
        <taxon>Streptococcus</taxon>
        <taxon>Streptococcus mitis group</taxon>
    </lineage>
</organism>
<accession>A0A081PUG4</accession>
<dbReference type="InterPro" id="IPR043714">
    <property type="entry name" value="DUF5655"/>
</dbReference>
<evidence type="ECO:0000313" key="4">
    <source>
        <dbReference type="Proteomes" id="UP000028093"/>
    </source>
</evidence>
<dbReference type="InterPro" id="IPR018891">
    <property type="entry name" value="AIPR_C"/>
</dbReference>
<dbReference type="AlphaFoldDB" id="A0A081PUG4"/>
<dbReference type="EMBL" id="JPFT01000001">
    <property type="protein sequence ID" value="KEQ34337.1"/>
    <property type="molecule type" value="Genomic_DNA"/>
</dbReference>
<evidence type="ECO:0000313" key="3">
    <source>
        <dbReference type="EMBL" id="KEQ34337.1"/>
    </source>
</evidence>
<name>A0A081PUG4_STRMT</name>
<dbReference type="Pfam" id="PF10592">
    <property type="entry name" value="AIPR"/>
    <property type="match status" value="1"/>
</dbReference>
<feature type="domain" description="Abortive phage infection protein C-terminal" evidence="1">
    <location>
        <begin position="281"/>
        <end position="543"/>
    </location>
</feature>